<dbReference type="EMBL" id="CP015607">
    <property type="protein sequence ID" value="APT45979.1"/>
    <property type="molecule type" value="Genomic_DNA"/>
</dbReference>
<dbReference type="RefSeq" id="WP_075622204.1">
    <property type="nucleotide sequence ID" value="NZ_CP015607.1"/>
</dbReference>
<reference evidence="1 2" key="1">
    <citation type="submission" date="2016-05" db="EMBL/GenBank/DDBJ databases">
        <title>Complete Genome and Methylome Analysis of Psychrotrophic Bacterial Isolates from Antarctic Lake Untersee.</title>
        <authorList>
            <person name="Fomenkov A."/>
            <person name="Akimov V.N."/>
            <person name="Vasilyeva L.V."/>
            <person name="Andersen D."/>
            <person name="Vincze T."/>
            <person name="Roberts R.J."/>
        </authorList>
    </citation>
    <scope>NUCLEOTIDE SEQUENCE [LARGE SCALE GENOMIC DNA]</scope>
    <source>
        <strain evidence="1 2">U14-5</strain>
    </source>
</reference>
<sequence>MQAKKIQNSDKHGLTDKKNEVVETEIKFLNASWKEKNYNDFQIAYDIYKNIVTKESNKISKAIIGQCFATLIEEYKDKEELKAIILRDKNLKYLVEAINYATSQGGHKND</sequence>
<evidence type="ECO:0000313" key="2">
    <source>
        <dbReference type="Proteomes" id="UP000185426"/>
    </source>
</evidence>
<dbReference type="Proteomes" id="UP000185426">
    <property type="component" value="Chromosome"/>
</dbReference>
<evidence type="ECO:0000313" key="1">
    <source>
        <dbReference type="EMBL" id="APT45979.1"/>
    </source>
</evidence>
<proteinExistence type="predicted"/>
<accession>A0A1L6ZHI5</accession>
<gene>
    <name evidence="1" type="ORF">BSA145_08775</name>
</gene>
<name>A0A1L6ZHI5_BACIA</name>
<dbReference type="AlphaFoldDB" id="A0A1L6ZHI5"/>
<protein>
    <submittedName>
        <fullName evidence="1">Uncharacterized protein</fullName>
    </submittedName>
</protein>
<organism evidence="1 2">
    <name type="scientific">Bacillus safensis</name>
    <dbReference type="NCBI Taxonomy" id="561879"/>
    <lineage>
        <taxon>Bacteria</taxon>
        <taxon>Bacillati</taxon>
        <taxon>Bacillota</taxon>
        <taxon>Bacilli</taxon>
        <taxon>Bacillales</taxon>
        <taxon>Bacillaceae</taxon>
        <taxon>Bacillus</taxon>
    </lineage>
</organism>